<dbReference type="RefSeq" id="WP_189410903.1">
    <property type="nucleotide sequence ID" value="NZ_BMYJ01000004.1"/>
</dbReference>
<sequence length="196" mass="21400">MDLSGVTYIGPELDGSANLDHLPSNLGALLEQINGFILYGGALHVRGLCQSPRWHSLEEVWHGKDAFHLLYPSVAAHWVPFAEDCVGDQFFLSDGTILRLEAETGAVHATNLTLKQFLAAVEADPVATLSAEPLIQFRKEKGDLPEGQLILAYPPFCAKESADGVSLTAMDCTKVHRFHADLERQLPQDGSLVRVL</sequence>
<proteinExistence type="predicted"/>
<accession>A0A918TLN4</accession>
<keyword evidence="2" id="KW-1185">Reference proteome</keyword>
<evidence type="ECO:0000313" key="2">
    <source>
        <dbReference type="Proteomes" id="UP000638981"/>
    </source>
</evidence>
<comment type="caution">
    <text evidence="1">The sequence shown here is derived from an EMBL/GenBank/DDBJ whole genome shotgun (WGS) entry which is preliminary data.</text>
</comment>
<evidence type="ECO:0000313" key="1">
    <source>
        <dbReference type="EMBL" id="GHC52423.1"/>
    </source>
</evidence>
<reference evidence="1" key="1">
    <citation type="journal article" date="2014" name="Int. J. Syst. Evol. Microbiol.">
        <title>Complete genome sequence of Corynebacterium casei LMG S-19264T (=DSM 44701T), isolated from a smear-ripened cheese.</title>
        <authorList>
            <consortium name="US DOE Joint Genome Institute (JGI-PGF)"/>
            <person name="Walter F."/>
            <person name="Albersmeier A."/>
            <person name="Kalinowski J."/>
            <person name="Ruckert C."/>
        </authorList>
    </citation>
    <scope>NUCLEOTIDE SEQUENCE</scope>
    <source>
        <strain evidence="1">KCTC 23310</strain>
    </source>
</reference>
<name>A0A918TLN4_9RHOB</name>
<reference evidence="1" key="2">
    <citation type="submission" date="2020-09" db="EMBL/GenBank/DDBJ databases">
        <authorList>
            <person name="Sun Q."/>
            <person name="Kim S."/>
        </authorList>
    </citation>
    <scope>NUCLEOTIDE SEQUENCE</scope>
    <source>
        <strain evidence="1">KCTC 23310</strain>
    </source>
</reference>
<dbReference type="EMBL" id="BMYJ01000004">
    <property type="protein sequence ID" value="GHC52423.1"/>
    <property type="molecule type" value="Genomic_DNA"/>
</dbReference>
<protein>
    <submittedName>
        <fullName evidence="1">Uncharacterized protein</fullName>
    </submittedName>
</protein>
<gene>
    <name evidence="1" type="ORF">GCM10007315_13630</name>
</gene>
<dbReference type="AlphaFoldDB" id="A0A918TLN4"/>
<organism evidence="1 2">
    <name type="scientific">Neogemmobacter tilapiae</name>
    <dbReference type="NCBI Taxonomy" id="875041"/>
    <lineage>
        <taxon>Bacteria</taxon>
        <taxon>Pseudomonadati</taxon>
        <taxon>Pseudomonadota</taxon>
        <taxon>Alphaproteobacteria</taxon>
        <taxon>Rhodobacterales</taxon>
        <taxon>Paracoccaceae</taxon>
        <taxon>Neogemmobacter</taxon>
    </lineage>
</organism>
<dbReference type="Proteomes" id="UP000638981">
    <property type="component" value="Unassembled WGS sequence"/>
</dbReference>